<evidence type="ECO:0000256" key="8">
    <source>
        <dbReference type="ARBA" id="ARBA00022801"/>
    </source>
</evidence>
<keyword evidence="13" id="KW-1185">Reference proteome</keyword>
<evidence type="ECO:0000256" key="4">
    <source>
        <dbReference type="ARBA" id="ARBA00012180"/>
    </source>
</evidence>
<keyword evidence="9" id="KW-0460">Magnesium</keyword>
<evidence type="ECO:0000256" key="6">
    <source>
        <dbReference type="ARBA" id="ARBA00022723"/>
    </source>
</evidence>
<dbReference type="AlphaFoldDB" id="A0A371CSI8"/>
<evidence type="ECO:0000313" key="12">
    <source>
        <dbReference type="EMBL" id="RDX43197.1"/>
    </source>
</evidence>
<evidence type="ECO:0000259" key="11">
    <source>
        <dbReference type="PROSITE" id="PS50879"/>
    </source>
</evidence>
<dbReference type="InterPro" id="IPR011320">
    <property type="entry name" value="RNase_H1_N"/>
</dbReference>
<keyword evidence="6" id="KW-0479">Metal-binding</keyword>
<evidence type="ECO:0000256" key="10">
    <source>
        <dbReference type="SAM" id="MobiDB-lite"/>
    </source>
</evidence>
<feature type="domain" description="RNase H type-1" evidence="11">
    <location>
        <begin position="113"/>
        <end position="264"/>
    </location>
</feature>
<dbReference type="Pfam" id="PF00075">
    <property type="entry name" value="RNase_H"/>
    <property type="match status" value="1"/>
</dbReference>
<organism evidence="12 13">
    <name type="scientific">Lentinus brumalis</name>
    <dbReference type="NCBI Taxonomy" id="2498619"/>
    <lineage>
        <taxon>Eukaryota</taxon>
        <taxon>Fungi</taxon>
        <taxon>Dikarya</taxon>
        <taxon>Basidiomycota</taxon>
        <taxon>Agaricomycotina</taxon>
        <taxon>Agaricomycetes</taxon>
        <taxon>Polyporales</taxon>
        <taxon>Polyporaceae</taxon>
        <taxon>Lentinus</taxon>
    </lineage>
</organism>
<dbReference type="OrthoDB" id="245563at2759"/>
<dbReference type="GO" id="GO:0004523">
    <property type="term" value="F:RNA-DNA hybrid ribonuclease activity"/>
    <property type="evidence" value="ECO:0007669"/>
    <property type="project" value="UniProtKB-EC"/>
</dbReference>
<reference evidence="12 13" key="1">
    <citation type="journal article" date="2018" name="Biotechnol. Biofuels">
        <title>Integrative visual omics of the white-rot fungus Polyporus brumalis exposes the biotechnological potential of its oxidative enzymes for delignifying raw plant biomass.</title>
        <authorList>
            <person name="Miyauchi S."/>
            <person name="Rancon A."/>
            <person name="Drula E."/>
            <person name="Hage H."/>
            <person name="Chaduli D."/>
            <person name="Favel A."/>
            <person name="Grisel S."/>
            <person name="Henrissat B."/>
            <person name="Herpoel-Gimbert I."/>
            <person name="Ruiz-Duenas F.J."/>
            <person name="Chevret D."/>
            <person name="Hainaut M."/>
            <person name="Lin J."/>
            <person name="Wang M."/>
            <person name="Pangilinan J."/>
            <person name="Lipzen A."/>
            <person name="Lesage-Meessen L."/>
            <person name="Navarro D."/>
            <person name="Riley R."/>
            <person name="Grigoriev I.V."/>
            <person name="Zhou S."/>
            <person name="Raouche S."/>
            <person name="Rosso M.N."/>
        </authorList>
    </citation>
    <scope>NUCLEOTIDE SEQUENCE [LARGE SCALE GENOMIC DNA]</scope>
    <source>
        <strain evidence="12 13">BRFM 1820</strain>
    </source>
</reference>
<dbReference type="InterPro" id="IPR037056">
    <property type="entry name" value="RNase_H1_N_sf"/>
</dbReference>
<feature type="region of interest" description="Disordered" evidence="10">
    <location>
        <begin position="61"/>
        <end position="100"/>
    </location>
</feature>
<comment type="similarity">
    <text evidence="3">Belongs to the RNase H family.</text>
</comment>
<dbReference type="FunFam" id="3.40.970.10:FF:000001">
    <property type="entry name" value="Ribonuclease H1"/>
    <property type="match status" value="1"/>
</dbReference>
<dbReference type="Gene3D" id="3.40.970.10">
    <property type="entry name" value="Ribonuclease H1, N-terminal domain"/>
    <property type="match status" value="1"/>
</dbReference>
<gene>
    <name evidence="12" type="ORF">OH76DRAFT_1237821</name>
</gene>
<dbReference type="Proteomes" id="UP000256964">
    <property type="component" value="Unassembled WGS sequence"/>
</dbReference>
<dbReference type="EC" id="3.1.26.4" evidence="4"/>
<dbReference type="PANTHER" id="PTHR10642:SF26">
    <property type="entry name" value="RIBONUCLEASE H1"/>
    <property type="match status" value="1"/>
</dbReference>
<accession>A0A371CSI8</accession>
<evidence type="ECO:0000256" key="9">
    <source>
        <dbReference type="ARBA" id="ARBA00022842"/>
    </source>
</evidence>
<dbReference type="SUPFAM" id="SSF53098">
    <property type="entry name" value="Ribonuclease H-like"/>
    <property type="match status" value="1"/>
</dbReference>
<dbReference type="GO" id="GO:0046872">
    <property type="term" value="F:metal ion binding"/>
    <property type="evidence" value="ECO:0007669"/>
    <property type="project" value="UniProtKB-KW"/>
</dbReference>
<evidence type="ECO:0000256" key="7">
    <source>
        <dbReference type="ARBA" id="ARBA00022759"/>
    </source>
</evidence>
<dbReference type="Pfam" id="PF01693">
    <property type="entry name" value="Cauli_VI"/>
    <property type="match status" value="1"/>
</dbReference>
<evidence type="ECO:0000256" key="2">
    <source>
        <dbReference type="ARBA" id="ARBA00001946"/>
    </source>
</evidence>
<sequence length="280" mass="30989">MPKAAKTGFYAVARGRVPGVYSTWDECLQQVSGFMGNKHQKFPTLEQARAYLAQQRVDIGGSTASSSSAPLPPSRRTHGFKPYDKPEPTNAAPQDTPRGSKWAALTTEVIADESGWDVVYSDGACKGNGKVGSVAGIGVWWGANDPRNLAERCPGCQTNNRAELIAIVRVLETTPHTKQPLLIKTDSKYSIRCKLPRMDAELATEQLQVLDWRAREERPAHSIPVRPPRPTRTRRPEGPSPVREGTRGHRRQRRRGLLREPGSGTPTGARTRLGRPHRRH</sequence>
<comment type="catalytic activity">
    <reaction evidence="1">
        <text>Endonucleolytic cleavage to 5'-phosphomonoester.</text>
        <dbReference type="EC" id="3.1.26.4"/>
    </reaction>
</comment>
<dbReference type="InterPro" id="IPR050092">
    <property type="entry name" value="RNase_H"/>
</dbReference>
<dbReference type="InterPro" id="IPR002156">
    <property type="entry name" value="RNaseH_domain"/>
</dbReference>
<dbReference type="PANTHER" id="PTHR10642">
    <property type="entry name" value="RIBONUCLEASE H1"/>
    <property type="match status" value="1"/>
</dbReference>
<dbReference type="InterPro" id="IPR012337">
    <property type="entry name" value="RNaseH-like_sf"/>
</dbReference>
<dbReference type="PROSITE" id="PS50879">
    <property type="entry name" value="RNASE_H_1"/>
    <property type="match status" value="1"/>
</dbReference>
<dbReference type="EMBL" id="KZ857469">
    <property type="protein sequence ID" value="RDX43197.1"/>
    <property type="molecule type" value="Genomic_DNA"/>
</dbReference>
<dbReference type="GO" id="GO:0043137">
    <property type="term" value="P:DNA replication, removal of RNA primer"/>
    <property type="evidence" value="ECO:0007669"/>
    <property type="project" value="TreeGrafter"/>
</dbReference>
<evidence type="ECO:0000256" key="1">
    <source>
        <dbReference type="ARBA" id="ARBA00000077"/>
    </source>
</evidence>
<protein>
    <recommendedName>
        <fullName evidence="4">ribonuclease H</fullName>
        <ecNumber evidence="4">3.1.26.4</ecNumber>
    </recommendedName>
</protein>
<dbReference type="InterPro" id="IPR009027">
    <property type="entry name" value="Ribosomal_bL9/RNase_H1_N"/>
</dbReference>
<keyword evidence="7" id="KW-0255">Endonuclease</keyword>
<dbReference type="Gene3D" id="3.30.420.10">
    <property type="entry name" value="Ribonuclease H-like superfamily/Ribonuclease H"/>
    <property type="match status" value="1"/>
</dbReference>
<dbReference type="GO" id="GO:0003676">
    <property type="term" value="F:nucleic acid binding"/>
    <property type="evidence" value="ECO:0007669"/>
    <property type="project" value="InterPro"/>
</dbReference>
<evidence type="ECO:0000256" key="5">
    <source>
        <dbReference type="ARBA" id="ARBA00022722"/>
    </source>
</evidence>
<keyword evidence="8" id="KW-0378">Hydrolase</keyword>
<dbReference type="STRING" id="139420.A0A371CSI8"/>
<dbReference type="InterPro" id="IPR036397">
    <property type="entry name" value="RNaseH_sf"/>
</dbReference>
<keyword evidence="5" id="KW-0540">Nuclease</keyword>
<dbReference type="SUPFAM" id="SSF55658">
    <property type="entry name" value="L9 N-domain-like"/>
    <property type="match status" value="1"/>
</dbReference>
<feature type="region of interest" description="Disordered" evidence="10">
    <location>
        <begin position="217"/>
        <end position="280"/>
    </location>
</feature>
<proteinExistence type="inferred from homology"/>
<dbReference type="CDD" id="cd09280">
    <property type="entry name" value="RNase_HI_eukaryote_like"/>
    <property type="match status" value="1"/>
</dbReference>
<name>A0A371CSI8_9APHY</name>
<comment type="cofactor">
    <cofactor evidence="2">
        <name>Mg(2+)</name>
        <dbReference type="ChEBI" id="CHEBI:18420"/>
    </cofactor>
</comment>
<evidence type="ECO:0000256" key="3">
    <source>
        <dbReference type="ARBA" id="ARBA00005300"/>
    </source>
</evidence>
<evidence type="ECO:0000313" key="13">
    <source>
        <dbReference type="Proteomes" id="UP000256964"/>
    </source>
</evidence>